<evidence type="ECO:0000313" key="2">
    <source>
        <dbReference type="Proteomes" id="UP000827892"/>
    </source>
</evidence>
<organism evidence="1 2">
    <name type="scientific">Caenorhabditis briggsae</name>
    <dbReference type="NCBI Taxonomy" id="6238"/>
    <lineage>
        <taxon>Eukaryota</taxon>
        <taxon>Metazoa</taxon>
        <taxon>Ecdysozoa</taxon>
        <taxon>Nematoda</taxon>
        <taxon>Chromadorea</taxon>
        <taxon>Rhabditida</taxon>
        <taxon>Rhabditina</taxon>
        <taxon>Rhabditomorpha</taxon>
        <taxon>Rhabditoidea</taxon>
        <taxon>Rhabditidae</taxon>
        <taxon>Peloderinae</taxon>
        <taxon>Caenorhabditis</taxon>
    </lineage>
</organism>
<dbReference type="EMBL" id="CP090896">
    <property type="protein sequence ID" value="ULT83568.1"/>
    <property type="molecule type" value="Genomic_DNA"/>
</dbReference>
<evidence type="ECO:0000313" key="1">
    <source>
        <dbReference type="EMBL" id="ULT83568.1"/>
    </source>
</evidence>
<name>A0AAE9CW39_CAEBR</name>
<reference evidence="1 2" key="1">
    <citation type="submission" date="2022-05" db="EMBL/GenBank/DDBJ databases">
        <title>Chromosome-level reference genomes for two strains of Caenorhabditis briggsae: an improved platform for comparative genomics.</title>
        <authorList>
            <person name="Stevens L."/>
            <person name="Andersen E.C."/>
        </authorList>
    </citation>
    <scope>NUCLEOTIDE SEQUENCE [LARGE SCALE GENOMIC DNA]</scope>
    <source>
        <strain evidence="1">QX1410_ONT</strain>
        <tissue evidence="1">Whole-organism</tissue>
    </source>
</reference>
<sequence>MLVRRSWAMSTNLEFEQLSEDERLLFMGRVDAAIEAFDENIDSLKMWKRDFSEHFFNEPIYWSLEVKLGLSELRSFLENKNCDLTTLIDLEIAVCEIQQYKLNRIGRFAQETLSPDGFTAENIFVTYFAWEGLKNGRYPTRESDMVEVAFNPRKDSKFFRVFSIKKLDLISNSNWELERSIIVEPAEEAEPVLDRRDHLVRHRSISVPSTGSDGDLEYTILEEGGFEEFEEVITEALDDQSD</sequence>
<accession>A0AAE9CW39</accession>
<dbReference type="Proteomes" id="UP000827892">
    <property type="component" value="Chromosome X"/>
</dbReference>
<gene>
    <name evidence="1" type="ORF">L3Y34_012658</name>
</gene>
<proteinExistence type="predicted"/>
<protein>
    <submittedName>
        <fullName evidence="1">Uncharacterized protein</fullName>
    </submittedName>
</protein>
<dbReference type="AlphaFoldDB" id="A0AAE9CW39"/>